<dbReference type="Gene3D" id="3.40.50.720">
    <property type="entry name" value="NAD(P)-binding Rossmann-like Domain"/>
    <property type="match status" value="1"/>
</dbReference>
<evidence type="ECO:0000256" key="1">
    <source>
        <dbReference type="ARBA" id="ARBA00006484"/>
    </source>
</evidence>
<feature type="transmembrane region" description="Helical" evidence="4">
    <location>
        <begin position="22"/>
        <end position="40"/>
    </location>
</feature>
<keyword evidence="4" id="KW-1133">Transmembrane helix</keyword>
<dbReference type="InterPro" id="IPR036291">
    <property type="entry name" value="NAD(P)-bd_dom_sf"/>
</dbReference>
<accession>A0A2T2P4S7</accession>
<dbReference type="InterPro" id="IPR002347">
    <property type="entry name" value="SDR_fam"/>
</dbReference>
<evidence type="ECO:0000313" key="6">
    <source>
        <dbReference type="Proteomes" id="UP000240883"/>
    </source>
</evidence>
<dbReference type="PRINTS" id="PR00081">
    <property type="entry name" value="GDHRDH"/>
</dbReference>
<dbReference type="Proteomes" id="UP000240883">
    <property type="component" value="Unassembled WGS sequence"/>
</dbReference>
<keyword evidence="2" id="KW-0560">Oxidoreductase</keyword>
<dbReference type="PANTHER" id="PTHR24320:SF285">
    <property type="entry name" value="RETINOL DEHYDROGENASE 14"/>
    <property type="match status" value="1"/>
</dbReference>
<dbReference type="SUPFAM" id="SSF51735">
    <property type="entry name" value="NAD(P)-binding Rossmann-fold domains"/>
    <property type="match status" value="1"/>
</dbReference>
<protein>
    <submittedName>
        <fullName evidence="5">NAD(P)-binding protein</fullName>
    </submittedName>
</protein>
<name>A0A2T2P4S7_CORCC</name>
<dbReference type="OrthoDB" id="191979at2759"/>
<feature type="transmembrane region" description="Helical" evidence="4">
    <location>
        <begin position="292"/>
        <end position="314"/>
    </location>
</feature>
<comment type="similarity">
    <text evidence="1">Belongs to the short-chain dehydrogenases/reductases (SDR) family.</text>
</comment>
<feature type="compositionally biased region" description="Basic and acidic residues" evidence="3">
    <location>
        <begin position="377"/>
        <end position="392"/>
    </location>
</feature>
<evidence type="ECO:0000256" key="3">
    <source>
        <dbReference type="SAM" id="MobiDB-lite"/>
    </source>
</evidence>
<gene>
    <name evidence="5" type="ORF">BS50DRAFT_481891</name>
</gene>
<dbReference type="EMBL" id="KZ678129">
    <property type="protein sequence ID" value="PSN72707.1"/>
    <property type="molecule type" value="Genomic_DNA"/>
</dbReference>
<keyword evidence="4" id="KW-0472">Membrane</keyword>
<evidence type="ECO:0000313" key="5">
    <source>
        <dbReference type="EMBL" id="PSN72707.1"/>
    </source>
</evidence>
<sequence length="410" mass="45724">MPVHIFAQGVKQGVSGIPYGSILARVVPCLAILYILKWYFNGAVNLSERKMHSKVIMITGGTSGIGAEVTRELASRGAQIVLLTQQPLSDPFFVDYIEDLRTQTNNELITAEHVDLESLHSIREFATKWIDNMPPRRLDMIILCANTRTPPGGKATVTEDGLESTWGLNYMANFHLLSILSPALRAQPPDRDVRIIFSTCSSYMGGKLPELASEAASLGKNKKQKKGTKGAAEEIAFTPAGVYATSKLALMTFAIAFQKHLASYSRPDKKPNNARVIIVDPGWTRTPGMRRFLTFGSLWGLALYLFMWPFWWLVLKSPDQGAQTFLYAAMEEQYGRGEGGYFLKECRKYKFNRPEIEDEQVQKNLWEVSESTIQALEKEGAKKRASEKKKTEGTTSAKEGNGTAKQRKGK</sequence>
<dbReference type="Pfam" id="PF00106">
    <property type="entry name" value="adh_short"/>
    <property type="match status" value="1"/>
</dbReference>
<evidence type="ECO:0000256" key="2">
    <source>
        <dbReference type="ARBA" id="ARBA00023002"/>
    </source>
</evidence>
<dbReference type="PANTHER" id="PTHR24320">
    <property type="entry name" value="RETINOL DEHYDROGENASE"/>
    <property type="match status" value="1"/>
</dbReference>
<dbReference type="STRING" id="1448308.A0A2T2P4S7"/>
<dbReference type="GO" id="GO:0016491">
    <property type="term" value="F:oxidoreductase activity"/>
    <property type="evidence" value="ECO:0007669"/>
    <property type="project" value="UniProtKB-KW"/>
</dbReference>
<keyword evidence="4" id="KW-0812">Transmembrane</keyword>
<feature type="region of interest" description="Disordered" evidence="3">
    <location>
        <begin position="377"/>
        <end position="410"/>
    </location>
</feature>
<organism evidence="5 6">
    <name type="scientific">Corynespora cassiicola Philippines</name>
    <dbReference type="NCBI Taxonomy" id="1448308"/>
    <lineage>
        <taxon>Eukaryota</taxon>
        <taxon>Fungi</taxon>
        <taxon>Dikarya</taxon>
        <taxon>Ascomycota</taxon>
        <taxon>Pezizomycotina</taxon>
        <taxon>Dothideomycetes</taxon>
        <taxon>Pleosporomycetidae</taxon>
        <taxon>Pleosporales</taxon>
        <taxon>Corynesporascaceae</taxon>
        <taxon>Corynespora</taxon>
    </lineage>
</organism>
<evidence type="ECO:0000256" key="4">
    <source>
        <dbReference type="SAM" id="Phobius"/>
    </source>
</evidence>
<dbReference type="AlphaFoldDB" id="A0A2T2P4S7"/>
<reference evidence="5 6" key="1">
    <citation type="journal article" date="2018" name="Front. Microbiol.">
        <title>Genome-Wide Analysis of Corynespora cassiicola Leaf Fall Disease Putative Effectors.</title>
        <authorList>
            <person name="Lopez D."/>
            <person name="Ribeiro S."/>
            <person name="Label P."/>
            <person name="Fumanal B."/>
            <person name="Venisse J.S."/>
            <person name="Kohler A."/>
            <person name="de Oliveira R.R."/>
            <person name="Labutti K."/>
            <person name="Lipzen A."/>
            <person name="Lail K."/>
            <person name="Bauer D."/>
            <person name="Ohm R.A."/>
            <person name="Barry K.W."/>
            <person name="Spatafora J."/>
            <person name="Grigoriev I.V."/>
            <person name="Martin F.M."/>
            <person name="Pujade-Renaud V."/>
        </authorList>
    </citation>
    <scope>NUCLEOTIDE SEQUENCE [LARGE SCALE GENOMIC DNA]</scope>
    <source>
        <strain evidence="5 6">Philippines</strain>
    </source>
</reference>
<proteinExistence type="inferred from homology"/>
<keyword evidence="6" id="KW-1185">Reference proteome</keyword>